<evidence type="ECO:0000259" key="1">
    <source>
        <dbReference type="Pfam" id="PF03435"/>
    </source>
</evidence>
<dbReference type="InterPro" id="IPR036291">
    <property type="entry name" value="NAD(P)-bd_dom_sf"/>
</dbReference>
<dbReference type="Gene3D" id="3.30.360.10">
    <property type="entry name" value="Dihydrodipicolinate Reductase, domain 2"/>
    <property type="match status" value="1"/>
</dbReference>
<accession>A0A1C2E370</accession>
<dbReference type="InterPro" id="IPR005097">
    <property type="entry name" value="Sacchrp_dh_NADP-bd"/>
</dbReference>
<dbReference type="STRING" id="1566387.QV13_07200"/>
<proteinExistence type="predicted"/>
<sequence length="382" mass="40994">MARKWKAVVIGAGGSQAQAMLRALARGGATQSWLAIDRAWRPETKDAAEAMGFVIQQMDALADPGQLDELLSHTDLVVNMAGPYYRTGTAILDRAIANRTNYLDISDDADVTIPMLTRNAAAEAAGISALIGMGSSPGTTNILIRAAVDKLGPADDVDIYWTVDLADMTNAAVRHFWHCFNLVDPDGSTHDVAGWDQLEFRDIDFPDPVGRQRLVRLAHPEPITVPRYLPVKRASNFGGLNPEEALITGWCLAHIADERRTKGKLTDAAVDLFLHYRDQRAGAARIGSGLVIDIHTNGNGLRFASGSDGGMDDSTGIPAAVGAILLMQGRIDRKGVFPPEIVSPKDFFSVLRDVSVGGGGLTLSTLANGMAGERMRIRDLLA</sequence>
<organism evidence="2 3">
    <name type="scientific">Mesorhizobium hungaricum</name>
    <dbReference type="NCBI Taxonomy" id="1566387"/>
    <lineage>
        <taxon>Bacteria</taxon>
        <taxon>Pseudomonadati</taxon>
        <taxon>Pseudomonadota</taxon>
        <taxon>Alphaproteobacteria</taxon>
        <taxon>Hyphomicrobiales</taxon>
        <taxon>Phyllobacteriaceae</taxon>
        <taxon>Mesorhizobium</taxon>
    </lineage>
</organism>
<dbReference type="Proteomes" id="UP000094412">
    <property type="component" value="Unassembled WGS sequence"/>
</dbReference>
<dbReference type="SUPFAM" id="SSF51735">
    <property type="entry name" value="NAD(P)-binding Rossmann-fold domains"/>
    <property type="match status" value="1"/>
</dbReference>
<dbReference type="OrthoDB" id="5414718at2"/>
<dbReference type="Gene3D" id="3.40.50.720">
    <property type="entry name" value="NAD(P)-binding Rossmann-like Domain"/>
    <property type="match status" value="2"/>
</dbReference>
<protein>
    <submittedName>
        <fullName evidence="2">Saccharopine dehydrogenase</fullName>
    </submittedName>
</protein>
<evidence type="ECO:0000313" key="2">
    <source>
        <dbReference type="EMBL" id="OCX21438.1"/>
    </source>
</evidence>
<keyword evidence="3" id="KW-1185">Reference proteome</keyword>
<evidence type="ECO:0000313" key="3">
    <source>
        <dbReference type="Proteomes" id="UP000094412"/>
    </source>
</evidence>
<dbReference type="EMBL" id="MDEO01000028">
    <property type="protein sequence ID" value="OCX21438.1"/>
    <property type="molecule type" value="Genomic_DNA"/>
</dbReference>
<dbReference type="RefSeq" id="WP_065997139.1">
    <property type="nucleotide sequence ID" value="NZ_MDEO01000028.1"/>
</dbReference>
<dbReference type="PANTHER" id="PTHR43796">
    <property type="entry name" value="CARBOXYNORSPERMIDINE SYNTHASE"/>
    <property type="match status" value="1"/>
</dbReference>
<gene>
    <name evidence="2" type="ORF">QV13_07200</name>
</gene>
<feature type="domain" description="Saccharopine dehydrogenase NADP binding" evidence="1">
    <location>
        <begin position="8"/>
        <end position="129"/>
    </location>
</feature>
<dbReference type="PANTHER" id="PTHR43796:SF2">
    <property type="entry name" value="CARBOXYNORSPERMIDINE SYNTHASE"/>
    <property type="match status" value="1"/>
</dbReference>
<name>A0A1C2E370_9HYPH</name>
<dbReference type="Pfam" id="PF03435">
    <property type="entry name" value="Sacchrp_dh_NADP"/>
    <property type="match status" value="1"/>
</dbReference>
<dbReference type="AlphaFoldDB" id="A0A1C2E370"/>
<comment type="caution">
    <text evidence="2">The sequence shown here is derived from an EMBL/GenBank/DDBJ whole genome shotgun (WGS) entry which is preliminary data.</text>
</comment>
<reference evidence="2 3" key="1">
    <citation type="submission" date="2016-08" db="EMBL/GenBank/DDBJ databases">
        <title>Whole genome sequence of Mesorhizobium sp. strain UASWS1009 isolated from industrial sewage.</title>
        <authorList>
            <person name="Crovadore J."/>
            <person name="Calmin G."/>
            <person name="Chablais R."/>
            <person name="Cochard B."/>
            <person name="Lefort F."/>
        </authorList>
    </citation>
    <scope>NUCLEOTIDE SEQUENCE [LARGE SCALE GENOMIC DNA]</scope>
    <source>
        <strain evidence="2 3">UASWS1009</strain>
    </source>
</reference>